<proteinExistence type="predicted"/>
<reference evidence="2 3" key="1">
    <citation type="submission" date="2024-02" db="EMBL/GenBank/DDBJ databases">
        <title>Discinaceae phylogenomics.</title>
        <authorList>
            <person name="Dirks A.C."/>
            <person name="James T.Y."/>
        </authorList>
    </citation>
    <scope>NUCLEOTIDE SEQUENCE [LARGE SCALE GENOMIC DNA]</scope>
    <source>
        <strain evidence="2 3">ACD0624</strain>
    </source>
</reference>
<protein>
    <recommendedName>
        <fullName evidence="4">PAW domain-containing protein</fullName>
    </recommendedName>
</protein>
<evidence type="ECO:0000256" key="1">
    <source>
        <dbReference type="SAM" id="MobiDB-lite"/>
    </source>
</evidence>
<organism evidence="2 3">
    <name type="scientific">Discina gigas</name>
    <dbReference type="NCBI Taxonomy" id="1032678"/>
    <lineage>
        <taxon>Eukaryota</taxon>
        <taxon>Fungi</taxon>
        <taxon>Dikarya</taxon>
        <taxon>Ascomycota</taxon>
        <taxon>Pezizomycotina</taxon>
        <taxon>Pezizomycetes</taxon>
        <taxon>Pezizales</taxon>
        <taxon>Discinaceae</taxon>
        <taxon>Discina</taxon>
    </lineage>
</organism>
<evidence type="ECO:0000313" key="3">
    <source>
        <dbReference type="Proteomes" id="UP001447188"/>
    </source>
</evidence>
<name>A0ABR3GS78_9PEZI</name>
<feature type="compositionally biased region" description="Polar residues" evidence="1">
    <location>
        <begin position="123"/>
        <end position="133"/>
    </location>
</feature>
<gene>
    <name evidence="2" type="ORF">Q9L58_002243</name>
</gene>
<dbReference type="Proteomes" id="UP001447188">
    <property type="component" value="Unassembled WGS sequence"/>
</dbReference>
<evidence type="ECO:0008006" key="4">
    <source>
        <dbReference type="Google" id="ProtNLM"/>
    </source>
</evidence>
<feature type="compositionally biased region" description="Basic and acidic residues" evidence="1">
    <location>
        <begin position="101"/>
        <end position="113"/>
    </location>
</feature>
<keyword evidence="3" id="KW-1185">Reference proteome</keyword>
<evidence type="ECO:0000313" key="2">
    <source>
        <dbReference type="EMBL" id="KAL0638665.1"/>
    </source>
</evidence>
<accession>A0ABR3GS78</accession>
<dbReference type="EMBL" id="JBBBZM010000019">
    <property type="protein sequence ID" value="KAL0638665.1"/>
    <property type="molecule type" value="Genomic_DNA"/>
</dbReference>
<feature type="region of interest" description="Disordered" evidence="1">
    <location>
        <begin position="101"/>
        <end position="141"/>
    </location>
</feature>
<sequence>MTTTDTTKATRIINMPPFTCRPDKYLNEVEMTALFDDFDLSLKNGHSSAAIFSSLVNNVYAPITAPSISTNIAQVRQVYLSALLDTREELLDQYKEHGQELTKLTHERGDDRGSPPQYGSGAPETTTTSSQSDAVHGQGAGAEIGQAPEGEITWPAVTFPLHVGSYSADYRRDKCTWENMDKDGWTERLVFNVFKYQEPGTFKVAVTINTTGSRRVMVNREPWNTPGWDDFLEFYAYERQRPGTHMVWIAYRSDPERCIFLKGSPTDVLPGWERRLEFWAPK</sequence>
<comment type="caution">
    <text evidence="2">The sequence shown here is derived from an EMBL/GenBank/DDBJ whole genome shotgun (WGS) entry which is preliminary data.</text>
</comment>